<evidence type="ECO:0000313" key="1">
    <source>
        <dbReference type="EnsemblPlants" id="KQL00751"/>
    </source>
</evidence>
<reference evidence="2" key="1">
    <citation type="journal article" date="2012" name="Nat. Biotechnol.">
        <title>Reference genome sequence of the model plant Setaria.</title>
        <authorList>
            <person name="Bennetzen J.L."/>
            <person name="Schmutz J."/>
            <person name="Wang H."/>
            <person name="Percifield R."/>
            <person name="Hawkins J."/>
            <person name="Pontaroli A.C."/>
            <person name="Estep M."/>
            <person name="Feng L."/>
            <person name="Vaughn J.N."/>
            <person name="Grimwood J."/>
            <person name="Jenkins J."/>
            <person name="Barry K."/>
            <person name="Lindquist E."/>
            <person name="Hellsten U."/>
            <person name="Deshpande S."/>
            <person name="Wang X."/>
            <person name="Wu X."/>
            <person name="Mitros T."/>
            <person name="Triplett J."/>
            <person name="Yang X."/>
            <person name="Ye C.Y."/>
            <person name="Mauro-Herrera M."/>
            <person name="Wang L."/>
            <person name="Li P."/>
            <person name="Sharma M."/>
            <person name="Sharma R."/>
            <person name="Ronald P.C."/>
            <person name="Panaud O."/>
            <person name="Kellogg E.A."/>
            <person name="Brutnell T.P."/>
            <person name="Doust A.N."/>
            <person name="Tuskan G.A."/>
            <person name="Rokhsar D."/>
            <person name="Devos K.M."/>
        </authorList>
    </citation>
    <scope>NUCLEOTIDE SEQUENCE [LARGE SCALE GENOMIC DNA]</scope>
    <source>
        <strain evidence="2">cv. Yugu1</strain>
    </source>
</reference>
<dbReference type="Gramene" id="KQL00751">
    <property type="protein sequence ID" value="KQL00751"/>
    <property type="gene ID" value="SETIT_015191mg"/>
</dbReference>
<dbReference type="EMBL" id="AGNK02003557">
    <property type="status" value="NOT_ANNOTATED_CDS"/>
    <property type="molecule type" value="Genomic_DNA"/>
</dbReference>
<keyword evidence="2" id="KW-1185">Reference proteome</keyword>
<organism evidence="1 2">
    <name type="scientific">Setaria italica</name>
    <name type="common">Foxtail millet</name>
    <name type="synonym">Panicum italicum</name>
    <dbReference type="NCBI Taxonomy" id="4555"/>
    <lineage>
        <taxon>Eukaryota</taxon>
        <taxon>Viridiplantae</taxon>
        <taxon>Streptophyta</taxon>
        <taxon>Embryophyta</taxon>
        <taxon>Tracheophyta</taxon>
        <taxon>Spermatophyta</taxon>
        <taxon>Magnoliopsida</taxon>
        <taxon>Liliopsida</taxon>
        <taxon>Poales</taxon>
        <taxon>Poaceae</taxon>
        <taxon>PACMAD clade</taxon>
        <taxon>Panicoideae</taxon>
        <taxon>Panicodae</taxon>
        <taxon>Paniceae</taxon>
        <taxon>Cenchrinae</taxon>
        <taxon>Setaria</taxon>
    </lineage>
</organism>
<dbReference type="AlphaFoldDB" id="K3YLR7"/>
<reference evidence="1" key="2">
    <citation type="submission" date="2018-08" db="UniProtKB">
        <authorList>
            <consortium name="EnsemblPlants"/>
        </authorList>
    </citation>
    <scope>IDENTIFICATION</scope>
    <source>
        <strain evidence="1">Yugu1</strain>
    </source>
</reference>
<dbReference type="Proteomes" id="UP000004995">
    <property type="component" value="Unassembled WGS sequence"/>
</dbReference>
<dbReference type="HOGENOM" id="CLU_3362382_0_0_1"/>
<name>K3YLR7_SETIT</name>
<sequence length="36" mass="3993">MAFYKYGLAFLAGTGFGAATTSLRNDRCHASPRRRQ</sequence>
<protein>
    <submittedName>
        <fullName evidence="1">Uncharacterized protein</fullName>
    </submittedName>
</protein>
<accession>K3YLR7</accession>
<evidence type="ECO:0000313" key="2">
    <source>
        <dbReference type="Proteomes" id="UP000004995"/>
    </source>
</evidence>
<dbReference type="EnsemblPlants" id="KQL00751">
    <property type="protein sequence ID" value="KQL00751"/>
    <property type="gene ID" value="SETIT_015191mg"/>
</dbReference>
<proteinExistence type="predicted"/>
<dbReference type="InParanoid" id="K3YLR7"/>